<evidence type="ECO:0000313" key="2">
    <source>
        <dbReference type="EMBL" id="QEA07860.1"/>
    </source>
</evidence>
<dbReference type="AlphaFoldDB" id="A0A5B8RKR2"/>
<reference evidence="1" key="1">
    <citation type="submission" date="2019-06" db="EMBL/GenBank/DDBJ databases">
        <authorList>
            <person name="Murdoch R.W."/>
            <person name="Fathepure B."/>
        </authorList>
    </citation>
    <scope>NUCLEOTIDE SEQUENCE</scope>
</reference>
<name>A0A5B8RKR2_9ZZZZ</name>
<proteinExistence type="predicted"/>
<accession>A0A5B8RKR2</accession>
<gene>
    <name evidence="1" type="ORF">KBTEX_04220</name>
    <name evidence="2" type="ORF">KBTEX_04225</name>
</gene>
<evidence type="ECO:0000313" key="1">
    <source>
        <dbReference type="EMBL" id="QEA07855.1"/>
    </source>
</evidence>
<protein>
    <submittedName>
        <fullName evidence="1">Uncharacterized protein</fullName>
    </submittedName>
</protein>
<dbReference type="EMBL" id="MN079420">
    <property type="protein sequence ID" value="QEA07855.1"/>
    <property type="molecule type" value="Genomic_DNA"/>
</dbReference>
<organism evidence="1">
    <name type="scientific">uncultured organism</name>
    <dbReference type="NCBI Taxonomy" id="155900"/>
    <lineage>
        <taxon>unclassified sequences</taxon>
        <taxon>environmental samples</taxon>
    </lineage>
</organism>
<sequence length="55" mass="6420">MCERIGIEAPALPHRRRAGDRGTYQDYYTPETRALVARHYAEDIERFGYRFGDGD</sequence>
<dbReference type="EMBL" id="MN079422">
    <property type="protein sequence ID" value="QEA07860.1"/>
    <property type="molecule type" value="Genomic_DNA"/>
</dbReference>